<dbReference type="SUPFAM" id="SSF158457">
    <property type="entry name" value="Orange domain-like"/>
    <property type="match status" value="1"/>
</dbReference>
<organism evidence="9 10">
    <name type="scientific">Pocillopora damicornis</name>
    <name type="common">Cauliflower coral</name>
    <name type="synonym">Millepora damicornis</name>
    <dbReference type="NCBI Taxonomy" id="46731"/>
    <lineage>
        <taxon>Eukaryota</taxon>
        <taxon>Metazoa</taxon>
        <taxon>Cnidaria</taxon>
        <taxon>Anthozoa</taxon>
        <taxon>Hexacorallia</taxon>
        <taxon>Scleractinia</taxon>
        <taxon>Astrocoeniina</taxon>
        <taxon>Pocilloporidae</taxon>
        <taxon>Pocillopora</taxon>
    </lineage>
</organism>
<evidence type="ECO:0000256" key="2">
    <source>
        <dbReference type="ARBA" id="ARBA00023015"/>
    </source>
</evidence>
<dbReference type="GO" id="GO:0003677">
    <property type="term" value="F:DNA binding"/>
    <property type="evidence" value="ECO:0007669"/>
    <property type="project" value="UniProtKB-KW"/>
</dbReference>
<dbReference type="SMART" id="SM00353">
    <property type="entry name" value="HLH"/>
    <property type="match status" value="1"/>
</dbReference>
<keyword evidence="3" id="KW-0238">DNA-binding</keyword>
<evidence type="ECO:0000256" key="5">
    <source>
        <dbReference type="ARBA" id="ARBA00023242"/>
    </source>
</evidence>
<dbReference type="AlphaFoldDB" id="A0A3M6TFU3"/>
<dbReference type="InterPro" id="IPR003650">
    <property type="entry name" value="Orange_dom"/>
</dbReference>
<evidence type="ECO:0000256" key="3">
    <source>
        <dbReference type="ARBA" id="ARBA00023125"/>
    </source>
</evidence>
<evidence type="ECO:0000259" key="8">
    <source>
        <dbReference type="PROSITE" id="PS51054"/>
    </source>
</evidence>
<dbReference type="CDD" id="cd11410">
    <property type="entry name" value="bHLH_O_HES"/>
    <property type="match status" value="1"/>
</dbReference>
<comment type="caution">
    <text evidence="9">The sequence shown here is derived from an EMBL/GenBank/DDBJ whole genome shotgun (WGS) entry which is preliminary data.</text>
</comment>
<dbReference type="InterPro" id="IPR011598">
    <property type="entry name" value="bHLH_dom"/>
</dbReference>
<dbReference type="OrthoDB" id="6085656at2759"/>
<dbReference type="SMART" id="SM00511">
    <property type="entry name" value="ORANGE"/>
    <property type="match status" value="1"/>
</dbReference>
<dbReference type="SUPFAM" id="SSF47459">
    <property type="entry name" value="HLH, helix-loop-helix DNA-binding domain"/>
    <property type="match status" value="1"/>
</dbReference>
<proteinExistence type="predicted"/>
<protein>
    <submittedName>
        <fullName evidence="9">Uncharacterized protein</fullName>
    </submittedName>
</protein>
<feature type="domain" description="Orange" evidence="8">
    <location>
        <begin position="69"/>
        <end position="102"/>
    </location>
</feature>
<evidence type="ECO:0000256" key="6">
    <source>
        <dbReference type="SAM" id="MobiDB-lite"/>
    </source>
</evidence>
<dbReference type="EMBL" id="RCHS01003678">
    <property type="protein sequence ID" value="RMX40211.1"/>
    <property type="molecule type" value="Genomic_DNA"/>
</dbReference>
<evidence type="ECO:0000259" key="7">
    <source>
        <dbReference type="PROSITE" id="PS50888"/>
    </source>
</evidence>
<dbReference type="Pfam" id="PF07527">
    <property type="entry name" value="Hairy_orange"/>
    <property type="match status" value="1"/>
</dbReference>
<dbReference type="PROSITE" id="PS50888">
    <property type="entry name" value="BHLH"/>
    <property type="match status" value="1"/>
</dbReference>
<feature type="region of interest" description="Disordered" evidence="6">
    <location>
        <begin position="114"/>
        <end position="138"/>
    </location>
</feature>
<dbReference type="InterPro" id="IPR036638">
    <property type="entry name" value="HLH_DNA-bd_sf"/>
</dbReference>
<accession>A0A3M6TFU3</accession>
<dbReference type="Pfam" id="PF00010">
    <property type="entry name" value="HLH"/>
    <property type="match status" value="1"/>
</dbReference>
<dbReference type="PROSITE" id="PS51054">
    <property type="entry name" value="ORANGE"/>
    <property type="match status" value="1"/>
</dbReference>
<keyword evidence="4" id="KW-0804">Transcription</keyword>
<dbReference type="GO" id="GO:0046983">
    <property type="term" value="F:protein dimerization activity"/>
    <property type="evidence" value="ECO:0007669"/>
    <property type="project" value="InterPro"/>
</dbReference>
<dbReference type="STRING" id="46731.A0A3M6TFU3"/>
<sequence length="233" mass="25533">MEKRRRARINESLNELKSLILEAMKKDNSCYSKLEKADILEMTVQHLKNLKNQQNTGNPSSNPVSLANYRAGFNQCASEITRVLTGLGNTDSALRSRLLEHLASRCLITKPAEAADLREPQSPQISFPNQPILPKPPLSTMASPANFSFLPQSSPSFLPSAQYHLASYPLTNGKVAVLLPTVNPFLVDSSTAAAASQPSLIPVFSKEPKHGMSPPEMMPLGLDTRPVFWKSVP</sequence>
<dbReference type="FunFam" id="4.10.280.10:FF:000009">
    <property type="entry name" value="Transcription factor HES-1"/>
    <property type="match status" value="1"/>
</dbReference>
<dbReference type="PANTHER" id="PTHR10985">
    <property type="entry name" value="BASIC HELIX-LOOP-HELIX TRANSCRIPTION FACTOR, HES-RELATED"/>
    <property type="match status" value="1"/>
</dbReference>
<evidence type="ECO:0000313" key="10">
    <source>
        <dbReference type="Proteomes" id="UP000275408"/>
    </source>
</evidence>
<reference evidence="9 10" key="1">
    <citation type="journal article" date="2018" name="Sci. Rep.">
        <title>Comparative analysis of the Pocillopora damicornis genome highlights role of immune system in coral evolution.</title>
        <authorList>
            <person name="Cunning R."/>
            <person name="Bay R.A."/>
            <person name="Gillette P."/>
            <person name="Baker A.C."/>
            <person name="Traylor-Knowles N."/>
        </authorList>
    </citation>
    <scope>NUCLEOTIDE SEQUENCE [LARGE SCALE GENOMIC DNA]</scope>
    <source>
        <strain evidence="9">RSMAS</strain>
        <tissue evidence="9">Whole animal</tissue>
    </source>
</reference>
<dbReference type="Gene3D" id="4.10.280.10">
    <property type="entry name" value="Helix-loop-helix DNA-binding domain"/>
    <property type="match status" value="1"/>
</dbReference>
<name>A0A3M6TFU3_POCDA</name>
<comment type="subcellular location">
    <subcellularLocation>
        <location evidence="1">Nucleus</location>
    </subcellularLocation>
</comment>
<dbReference type="GO" id="GO:0005634">
    <property type="term" value="C:nucleus"/>
    <property type="evidence" value="ECO:0007669"/>
    <property type="project" value="UniProtKB-SubCell"/>
</dbReference>
<evidence type="ECO:0000313" key="9">
    <source>
        <dbReference type="EMBL" id="RMX40211.1"/>
    </source>
</evidence>
<dbReference type="Proteomes" id="UP000275408">
    <property type="component" value="Unassembled WGS sequence"/>
</dbReference>
<dbReference type="GO" id="GO:0006355">
    <property type="term" value="P:regulation of DNA-templated transcription"/>
    <property type="evidence" value="ECO:0007669"/>
    <property type="project" value="InterPro"/>
</dbReference>
<keyword evidence="10" id="KW-1185">Reference proteome</keyword>
<keyword evidence="5" id="KW-0539">Nucleus</keyword>
<keyword evidence="2" id="KW-0805">Transcription regulation</keyword>
<feature type="domain" description="BHLH" evidence="7">
    <location>
        <begin position="1"/>
        <end position="50"/>
    </location>
</feature>
<dbReference type="Gene3D" id="6.10.250.980">
    <property type="match status" value="1"/>
</dbReference>
<gene>
    <name evidence="9" type="ORF">pdam_00016548</name>
</gene>
<evidence type="ECO:0000256" key="1">
    <source>
        <dbReference type="ARBA" id="ARBA00004123"/>
    </source>
</evidence>
<dbReference type="InterPro" id="IPR050370">
    <property type="entry name" value="HES_HEY"/>
</dbReference>
<evidence type="ECO:0000256" key="4">
    <source>
        <dbReference type="ARBA" id="ARBA00023163"/>
    </source>
</evidence>